<gene>
    <name evidence="8" type="ORF">K3F53_16905</name>
    <name evidence="9" type="ORF">SAMN04489735_104311</name>
</gene>
<dbReference type="InterPro" id="IPR008622">
    <property type="entry name" value="FliT"/>
</dbReference>
<organism evidence="9 10">
    <name type="scientific">Aneurinibacillus thermoaerophilus</name>
    <dbReference type="NCBI Taxonomy" id="143495"/>
    <lineage>
        <taxon>Bacteria</taxon>
        <taxon>Bacillati</taxon>
        <taxon>Bacillota</taxon>
        <taxon>Bacilli</taxon>
        <taxon>Bacillales</taxon>
        <taxon>Paenibacillaceae</taxon>
        <taxon>Aneurinibacillus group</taxon>
        <taxon>Aneurinibacillus</taxon>
    </lineage>
</organism>
<evidence type="ECO:0000256" key="5">
    <source>
        <dbReference type="ARBA" id="ARBA00093765"/>
    </source>
</evidence>
<protein>
    <recommendedName>
        <fullName evidence="7">Flagellar protein FliT</fullName>
    </recommendedName>
</protein>
<dbReference type="Proteomes" id="UP000198956">
    <property type="component" value="Unassembled WGS sequence"/>
</dbReference>
<evidence type="ECO:0000256" key="7">
    <source>
        <dbReference type="ARBA" id="ARBA00093797"/>
    </source>
</evidence>
<keyword evidence="8" id="KW-0966">Cell projection</keyword>
<reference evidence="9 10" key="1">
    <citation type="submission" date="2016-10" db="EMBL/GenBank/DDBJ databases">
        <authorList>
            <person name="de Groot N.N."/>
        </authorList>
    </citation>
    <scope>NUCLEOTIDE SEQUENCE [LARGE SCALE GENOMIC DNA]</scope>
    <source>
        <strain evidence="9 10">L 420-91</strain>
    </source>
</reference>
<evidence type="ECO:0000256" key="4">
    <source>
        <dbReference type="ARBA" id="ARBA00023186"/>
    </source>
</evidence>
<dbReference type="GeneID" id="97143063"/>
<dbReference type="EMBL" id="CP080764">
    <property type="protein sequence ID" value="QYY42497.1"/>
    <property type="molecule type" value="Genomic_DNA"/>
</dbReference>
<dbReference type="Gene3D" id="1.20.58.380">
    <property type="entry name" value="Flagellar protein flit"/>
    <property type="match status" value="1"/>
</dbReference>
<keyword evidence="8" id="KW-0282">Flagellum</keyword>
<proteinExistence type="inferred from homology"/>
<evidence type="ECO:0000256" key="6">
    <source>
        <dbReference type="ARBA" id="ARBA00093785"/>
    </source>
</evidence>
<evidence type="ECO:0000256" key="3">
    <source>
        <dbReference type="ARBA" id="ARBA00022795"/>
    </source>
</evidence>
<keyword evidence="11" id="KW-1185">Reference proteome</keyword>
<evidence type="ECO:0000256" key="2">
    <source>
        <dbReference type="ARBA" id="ARBA00022490"/>
    </source>
</evidence>
<sequence>MSGNFYSQKKRLLTEMRTETLEQLRAVRAEDVEAFLDHVERCNQIIESINQLDAQNEARDPSEEQELRRLLQEVIEVRQHITPLLVPLRDKLRQGAVMERRQVIIQKGYNKEEAYLPSIFFDRKE</sequence>
<keyword evidence="8" id="KW-0969">Cilium</keyword>
<dbReference type="RefSeq" id="WP_057897511.1">
    <property type="nucleotide sequence ID" value="NZ_CP080764.1"/>
</dbReference>
<evidence type="ECO:0000313" key="9">
    <source>
        <dbReference type="EMBL" id="SDH68349.1"/>
    </source>
</evidence>
<comment type="subcellular location">
    <subcellularLocation>
        <location evidence="1">Cytoplasm</location>
        <location evidence="1">Cytosol</location>
    </subcellularLocation>
</comment>
<keyword evidence="4" id="KW-0143">Chaperone</keyword>
<name>A0A1G8EF88_ANETH</name>
<evidence type="ECO:0000313" key="10">
    <source>
        <dbReference type="Proteomes" id="UP000198956"/>
    </source>
</evidence>
<dbReference type="Pfam" id="PF05400">
    <property type="entry name" value="FliT"/>
    <property type="match status" value="1"/>
</dbReference>
<evidence type="ECO:0000313" key="8">
    <source>
        <dbReference type="EMBL" id="QYY42497.1"/>
    </source>
</evidence>
<dbReference type="AlphaFoldDB" id="A0A1G8EF88"/>
<comment type="function">
    <text evidence="5">May act as an export chaperone for the filament capping protein FliD.</text>
</comment>
<evidence type="ECO:0000256" key="1">
    <source>
        <dbReference type="ARBA" id="ARBA00004514"/>
    </source>
</evidence>
<evidence type="ECO:0000313" key="11">
    <source>
        <dbReference type="Proteomes" id="UP000826616"/>
    </source>
</evidence>
<keyword evidence="3" id="KW-1005">Bacterial flagellum biogenesis</keyword>
<reference evidence="8 11" key="2">
    <citation type="submission" date="2021-08" db="EMBL/GenBank/DDBJ databases">
        <title>Complete genome sequence of the strain Aneurinibacillus thermoaerophilus CCM 8960.</title>
        <authorList>
            <person name="Musilova J."/>
            <person name="Kourilova X."/>
            <person name="Pernicova I."/>
            <person name="Bezdicek M."/>
            <person name="Lengerova M."/>
            <person name="Obruca S."/>
            <person name="Sedlar K."/>
        </authorList>
    </citation>
    <scope>NUCLEOTIDE SEQUENCE [LARGE SCALE GENOMIC DNA]</scope>
    <source>
        <strain evidence="8 11">CCM 8960</strain>
    </source>
</reference>
<dbReference type="Proteomes" id="UP000826616">
    <property type="component" value="Chromosome"/>
</dbReference>
<accession>A0A1G8EF88</accession>
<comment type="similarity">
    <text evidence="6">Belongs to the bacillales FliT family.</text>
</comment>
<dbReference type="EMBL" id="FNDE01000043">
    <property type="protein sequence ID" value="SDH68349.1"/>
    <property type="molecule type" value="Genomic_DNA"/>
</dbReference>
<keyword evidence="2" id="KW-0963">Cytoplasm</keyword>